<dbReference type="Pfam" id="PF01496">
    <property type="entry name" value="V_ATPase_I"/>
    <property type="match status" value="1"/>
</dbReference>
<gene>
    <name evidence="11" type="ORF">BEMITA_LOCUS13874</name>
</gene>
<keyword evidence="7 9" id="KW-0406">Ion transport</keyword>
<dbReference type="PANTHER" id="PTHR11629">
    <property type="entry name" value="VACUOLAR PROTON ATPASES"/>
    <property type="match status" value="1"/>
</dbReference>
<feature type="transmembrane region" description="Helical" evidence="9">
    <location>
        <begin position="649"/>
        <end position="673"/>
    </location>
</feature>
<name>A0A9P0AP03_BEMTA</name>
<dbReference type="GO" id="GO:0005886">
    <property type="term" value="C:plasma membrane"/>
    <property type="evidence" value="ECO:0007669"/>
    <property type="project" value="TreeGrafter"/>
</dbReference>
<evidence type="ECO:0000256" key="2">
    <source>
        <dbReference type="ARBA" id="ARBA00009904"/>
    </source>
</evidence>
<dbReference type="EMBL" id="OU963870">
    <property type="protein sequence ID" value="CAH0395727.1"/>
    <property type="molecule type" value="Genomic_DNA"/>
</dbReference>
<evidence type="ECO:0000256" key="3">
    <source>
        <dbReference type="ARBA" id="ARBA00022448"/>
    </source>
</evidence>
<keyword evidence="12" id="KW-1185">Reference proteome</keyword>
<evidence type="ECO:0000256" key="8">
    <source>
        <dbReference type="ARBA" id="ARBA00023136"/>
    </source>
</evidence>
<feature type="coiled-coil region" evidence="10">
    <location>
        <begin position="94"/>
        <end position="121"/>
    </location>
</feature>
<evidence type="ECO:0000256" key="5">
    <source>
        <dbReference type="ARBA" id="ARBA00022781"/>
    </source>
</evidence>
<dbReference type="AlphaFoldDB" id="A0A9P0AP03"/>
<sequence>MGTLFRSEEMALCQLFIQPEASYTSVATLGEAGVVQFRDLNAGVNSFQRKFVSEVRRCDEMERKLRYIEVEVSKDRIFVPESNVCPPAPNAREITQLESHLERTESEILELSHNAVNLKSNYLELTELKYVLEKAHAFFQESFCLKQQEGASGSGNNDSLTKALISDESQQQSSRGRLGFVAGVVPRERVPAFERMLWRISRGNVFLRQAELEEPLEDPATGNEIYKTVFVAFFQGEQLKHRVKKVCSGFHASFYQCPSSHTQRQELLKGIKTRLADLNLVLNQTRDHKQTVLRSVAEKLHGWTVQVRKMKAIYHTLNLFNMDVTKKCLIGECWVPVNDLTFIRKTLLDGSKAVGSSIPSFLNVIEMNENPPTFHRTNKFTEGFQNLIDSYGIACYREVNPALYTIITFPFLFAVMFGDAGHGAILAIFGGIMIYFEQMFLKKKSNNEIWNIFFGGRYIIFLMGLFSIYTGIIYNDFFSKAVNAFGSSWFSNYNESTILSNSDITLDPVYQYKQYPYPIGVDPVWQISSNKIVFFNSFKMKLSIIFGVVHMIFGVMLSVINHIHFKRKMSIILEFLPQLILLILLFFYMVMLMFMKWTLYGPQNPLKTSPRCAPSILIMFINMMLFKNNEPFPGCDEYMYDNQEFIQRLIVFFSFLCIPVMLFGKPIYLIYFANKPTKRHFSSNGEAHQGIELQESRNMDVETDVVTAETQETLETLMAQTETEQDVQPVEEHEEPSEIFIHQVIHTIEYVLSTVSHTASYLRLWALSLAHAQLSDVLWGMVLKIGLQRESHVGALVLFIMFALWAVFTVAILVMMEGLSAFLHTLRLHWVEFMSKFYTGTGYAFQPFSFKHILESEEYTSNEE</sequence>
<dbReference type="GO" id="GO:0000220">
    <property type="term" value="C:vacuolar proton-transporting V-type ATPase, V0 domain"/>
    <property type="evidence" value="ECO:0007669"/>
    <property type="project" value="InterPro"/>
</dbReference>
<comment type="function">
    <text evidence="9">Essential component of the vacuolar proton pump (V-ATPase), a multimeric enzyme that catalyzes the translocation of protons across the membranes. Required for assembly and activity of the V-ATPase.</text>
</comment>
<evidence type="ECO:0000313" key="11">
    <source>
        <dbReference type="EMBL" id="CAH0395727.1"/>
    </source>
</evidence>
<evidence type="ECO:0000256" key="9">
    <source>
        <dbReference type="RuleBase" id="RU361189"/>
    </source>
</evidence>
<dbReference type="InterPro" id="IPR002490">
    <property type="entry name" value="V-ATPase_116kDa_su"/>
</dbReference>
<evidence type="ECO:0000313" key="12">
    <source>
        <dbReference type="Proteomes" id="UP001152759"/>
    </source>
</evidence>
<evidence type="ECO:0000256" key="7">
    <source>
        <dbReference type="ARBA" id="ARBA00023065"/>
    </source>
</evidence>
<dbReference type="GO" id="GO:0007035">
    <property type="term" value="P:vacuolar acidification"/>
    <property type="evidence" value="ECO:0007669"/>
    <property type="project" value="TreeGrafter"/>
</dbReference>
<dbReference type="Proteomes" id="UP001152759">
    <property type="component" value="Chromosome 9"/>
</dbReference>
<comment type="similarity">
    <text evidence="2 9">Belongs to the V-ATPase 116 kDa subunit family.</text>
</comment>
<dbReference type="GO" id="GO:0046961">
    <property type="term" value="F:proton-transporting ATPase activity, rotational mechanism"/>
    <property type="evidence" value="ECO:0007669"/>
    <property type="project" value="InterPro"/>
</dbReference>
<organism evidence="11 12">
    <name type="scientific">Bemisia tabaci</name>
    <name type="common">Sweetpotato whitefly</name>
    <name type="synonym">Aleurodes tabaci</name>
    <dbReference type="NCBI Taxonomy" id="7038"/>
    <lineage>
        <taxon>Eukaryota</taxon>
        <taxon>Metazoa</taxon>
        <taxon>Ecdysozoa</taxon>
        <taxon>Arthropoda</taxon>
        <taxon>Hexapoda</taxon>
        <taxon>Insecta</taxon>
        <taxon>Pterygota</taxon>
        <taxon>Neoptera</taxon>
        <taxon>Paraneoptera</taxon>
        <taxon>Hemiptera</taxon>
        <taxon>Sternorrhyncha</taxon>
        <taxon>Aleyrodoidea</taxon>
        <taxon>Aleyrodidae</taxon>
        <taxon>Aleyrodinae</taxon>
        <taxon>Bemisia</taxon>
    </lineage>
</organism>
<evidence type="ECO:0000256" key="1">
    <source>
        <dbReference type="ARBA" id="ARBA00004141"/>
    </source>
</evidence>
<dbReference type="InterPro" id="IPR026028">
    <property type="entry name" value="V-type_ATPase_116kDa_su_euka"/>
</dbReference>
<keyword evidence="4 9" id="KW-0812">Transmembrane</keyword>
<dbReference type="PANTHER" id="PTHR11629:SF61">
    <property type="entry name" value="V-TYPE PROTON ATPASE SUBUNIT A"/>
    <property type="match status" value="1"/>
</dbReference>
<evidence type="ECO:0000256" key="10">
    <source>
        <dbReference type="SAM" id="Coils"/>
    </source>
</evidence>
<keyword evidence="6 9" id="KW-1133">Transmembrane helix</keyword>
<feature type="transmembrane region" description="Helical" evidence="9">
    <location>
        <begin position="544"/>
        <end position="563"/>
    </location>
</feature>
<feature type="transmembrane region" description="Helical" evidence="9">
    <location>
        <begin position="793"/>
        <end position="816"/>
    </location>
</feature>
<keyword evidence="3 9" id="KW-0813">Transport</keyword>
<protein>
    <recommendedName>
        <fullName evidence="9">V-type proton ATPase subunit a</fullName>
    </recommendedName>
</protein>
<keyword evidence="10" id="KW-0175">Coiled coil</keyword>
<keyword evidence="8 9" id="KW-0472">Membrane</keyword>
<feature type="transmembrane region" description="Helical" evidence="9">
    <location>
        <begin position="448"/>
        <end position="474"/>
    </location>
</feature>
<keyword evidence="5 9" id="KW-0375">Hydrogen ion transport</keyword>
<proteinExistence type="inferred from homology"/>
<feature type="transmembrane region" description="Helical" evidence="9">
    <location>
        <begin position="403"/>
        <end position="436"/>
    </location>
</feature>
<dbReference type="GO" id="GO:0051117">
    <property type="term" value="F:ATPase binding"/>
    <property type="evidence" value="ECO:0007669"/>
    <property type="project" value="TreeGrafter"/>
</dbReference>
<reference evidence="11" key="1">
    <citation type="submission" date="2021-12" db="EMBL/GenBank/DDBJ databases">
        <authorList>
            <person name="King R."/>
        </authorList>
    </citation>
    <scope>NUCLEOTIDE SEQUENCE</scope>
</reference>
<dbReference type="PIRSF" id="PIRSF001293">
    <property type="entry name" value="ATP6V0A1"/>
    <property type="match status" value="1"/>
</dbReference>
<accession>A0A9P0AP03</accession>
<evidence type="ECO:0000256" key="6">
    <source>
        <dbReference type="ARBA" id="ARBA00022989"/>
    </source>
</evidence>
<comment type="subcellular location">
    <subcellularLocation>
        <location evidence="1">Membrane</location>
        <topology evidence="1">Multi-pass membrane protein</topology>
    </subcellularLocation>
</comment>
<feature type="transmembrane region" description="Helical" evidence="9">
    <location>
        <begin position="575"/>
        <end position="595"/>
    </location>
</feature>
<evidence type="ECO:0000256" key="4">
    <source>
        <dbReference type="ARBA" id="ARBA00022692"/>
    </source>
</evidence>